<dbReference type="OrthoDB" id="126603at2759"/>
<reference evidence="1" key="1">
    <citation type="submission" date="2021-01" db="EMBL/GenBank/DDBJ databases">
        <title>Phytophthora aleatoria, a newly-described species from Pinus radiata is distinct from Phytophthora cactorum isolates based on comparative genomics.</title>
        <authorList>
            <person name="Mcdougal R."/>
            <person name="Panda P."/>
            <person name="Williams N."/>
            <person name="Studholme D.J."/>
        </authorList>
    </citation>
    <scope>NUCLEOTIDE SEQUENCE</scope>
    <source>
        <strain evidence="1">NZFS 3830</strain>
    </source>
</reference>
<dbReference type="EMBL" id="JAENGZ010002146">
    <property type="protein sequence ID" value="KAG6944704.1"/>
    <property type="molecule type" value="Genomic_DNA"/>
</dbReference>
<comment type="caution">
    <text evidence="1">The sequence shown here is derived from an EMBL/GenBank/DDBJ whole genome shotgun (WGS) entry which is preliminary data.</text>
</comment>
<evidence type="ECO:0000313" key="1">
    <source>
        <dbReference type="EMBL" id="KAG6944704.1"/>
    </source>
</evidence>
<accession>A0A8T1TMM8</accession>
<dbReference type="AlphaFoldDB" id="A0A8T1TMM8"/>
<sequence>ARVSLDASPENADQHRLQLVVQGIVKSTVGQRDSSGKQLKFFAANGASFSDIMHKLWEKFSGNVKGQATKIADAWSVERPVESAWSSVMQLKANGRIVPAAKSLELWNRWMASQRGSTVALVI</sequence>
<name>A0A8T1TMM8_9STRA</name>
<proteinExistence type="predicted"/>
<dbReference type="VEuPathDB" id="FungiDB:PC110_g20773"/>
<dbReference type="Proteomes" id="UP000688947">
    <property type="component" value="Unassembled WGS sequence"/>
</dbReference>
<protein>
    <submittedName>
        <fullName evidence="1">Uncharacterized protein</fullName>
    </submittedName>
</protein>
<organism evidence="1 2">
    <name type="scientific">Phytophthora cactorum</name>
    <dbReference type="NCBI Taxonomy" id="29920"/>
    <lineage>
        <taxon>Eukaryota</taxon>
        <taxon>Sar</taxon>
        <taxon>Stramenopiles</taxon>
        <taxon>Oomycota</taxon>
        <taxon>Peronosporomycetes</taxon>
        <taxon>Peronosporales</taxon>
        <taxon>Peronosporaceae</taxon>
        <taxon>Phytophthora</taxon>
    </lineage>
</organism>
<evidence type="ECO:0000313" key="2">
    <source>
        <dbReference type="Proteomes" id="UP000688947"/>
    </source>
</evidence>
<feature type="non-terminal residue" evidence="1">
    <location>
        <position position="1"/>
    </location>
</feature>
<gene>
    <name evidence="1" type="ORF">JG687_00017708</name>
</gene>